<proteinExistence type="predicted"/>
<name>A0A0G1UWL0_9BACT</name>
<dbReference type="InterPro" id="IPR005835">
    <property type="entry name" value="NTP_transferase_dom"/>
</dbReference>
<dbReference type="PANTHER" id="PTHR22572">
    <property type="entry name" value="SUGAR-1-PHOSPHATE GUANYL TRANSFERASE"/>
    <property type="match status" value="1"/>
</dbReference>
<reference evidence="2 3" key="1">
    <citation type="journal article" date="2015" name="Nature">
        <title>rRNA introns, odd ribosomes, and small enigmatic genomes across a large radiation of phyla.</title>
        <authorList>
            <person name="Brown C.T."/>
            <person name="Hug L.A."/>
            <person name="Thomas B.C."/>
            <person name="Sharon I."/>
            <person name="Castelle C.J."/>
            <person name="Singh A."/>
            <person name="Wilkins M.J."/>
            <person name="Williams K.H."/>
            <person name="Banfield J.F."/>
        </authorList>
    </citation>
    <scope>NUCLEOTIDE SEQUENCE [LARGE SCALE GENOMIC DNA]</scope>
</reference>
<dbReference type="InterPro" id="IPR050486">
    <property type="entry name" value="Mannose-1P_guanyltransferase"/>
</dbReference>
<dbReference type="Pfam" id="PF00483">
    <property type="entry name" value="NTP_transferase"/>
    <property type="match status" value="1"/>
</dbReference>
<dbReference type="AlphaFoldDB" id="A0A0G1UWL0"/>
<keyword evidence="2" id="KW-0808">Transferase</keyword>
<dbReference type="GO" id="GO:0016740">
    <property type="term" value="F:transferase activity"/>
    <property type="evidence" value="ECO:0007669"/>
    <property type="project" value="UniProtKB-KW"/>
</dbReference>
<dbReference type="Gene3D" id="3.90.550.10">
    <property type="entry name" value="Spore Coat Polysaccharide Biosynthesis Protein SpsA, Chain A"/>
    <property type="match status" value="1"/>
</dbReference>
<evidence type="ECO:0000313" key="2">
    <source>
        <dbReference type="EMBL" id="KKU98552.1"/>
    </source>
</evidence>
<organism evidence="2 3">
    <name type="scientific">Candidatus Jorgensenbacteria bacterium GW2011_GWC1_48_8</name>
    <dbReference type="NCBI Taxonomy" id="1618666"/>
    <lineage>
        <taxon>Bacteria</taxon>
        <taxon>Candidatus Joergenseniibacteriota</taxon>
    </lineage>
</organism>
<dbReference type="CDD" id="cd04181">
    <property type="entry name" value="NTP_transferase"/>
    <property type="match status" value="1"/>
</dbReference>
<protein>
    <submittedName>
        <fullName evidence="2">Nucleotidyl transferase</fullName>
    </submittedName>
</protein>
<comment type="caution">
    <text evidence="2">The sequence shown here is derived from an EMBL/GenBank/DDBJ whole genome shotgun (WGS) entry which is preliminary data.</text>
</comment>
<sequence length="240" mass="27705">MQKVTQAVILSAGLGTRLRPITDALSKVMVPILGKPLLERNIEQFKKHGVNEFFINLFHLPDTITNYLGDGTKWGVKIKYVLESKIQGTAGGVKNFEDKLGENFFVIYGDIFSLVNYSKMKDFINKKGGIIGMELIGNSDHPFDSDLVEVDENLKFLRIYPKPHRELPKIYKAMKGVYIFNRKILDYIPAQTYYEIDHQLLPKILEKEESFYGYECDDYLKDVGTLERYKEVVDYLSKKN</sequence>
<dbReference type="Proteomes" id="UP000034600">
    <property type="component" value="Unassembled WGS sequence"/>
</dbReference>
<feature type="domain" description="Nucleotidyl transferase" evidence="1">
    <location>
        <begin position="7"/>
        <end position="234"/>
    </location>
</feature>
<dbReference type="SUPFAM" id="SSF53448">
    <property type="entry name" value="Nucleotide-diphospho-sugar transferases"/>
    <property type="match status" value="1"/>
</dbReference>
<evidence type="ECO:0000259" key="1">
    <source>
        <dbReference type="Pfam" id="PF00483"/>
    </source>
</evidence>
<evidence type="ECO:0000313" key="3">
    <source>
        <dbReference type="Proteomes" id="UP000034600"/>
    </source>
</evidence>
<dbReference type="InterPro" id="IPR029044">
    <property type="entry name" value="Nucleotide-diphossugar_trans"/>
</dbReference>
<gene>
    <name evidence="2" type="ORF">UY32_C0023G0007</name>
</gene>
<dbReference type="EMBL" id="LCPO01000023">
    <property type="protein sequence ID" value="KKU98552.1"/>
    <property type="molecule type" value="Genomic_DNA"/>
</dbReference>
<accession>A0A0G1UWL0</accession>